<evidence type="ECO:0000313" key="1">
    <source>
        <dbReference type="EMBL" id="PIZ59016.1"/>
    </source>
</evidence>
<gene>
    <name evidence="1" type="ORF">COY20_02210</name>
</gene>
<dbReference type="Proteomes" id="UP000229336">
    <property type="component" value="Unassembled WGS sequence"/>
</dbReference>
<name>A0A2M7TTT3_9BACT</name>
<evidence type="ECO:0000313" key="2">
    <source>
        <dbReference type="Proteomes" id="UP000229336"/>
    </source>
</evidence>
<organism evidence="1 2">
    <name type="scientific">Candidatus Shapirobacteria bacterium CG_4_10_14_0_2_um_filter_40_12</name>
    <dbReference type="NCBI Taxonomy" id="1974871"/>
    <lineage>
        <taxon>Bacteria</taxon>
        <taxon>Candidatus Shapironibacteriota</taxon>
    </lineage>
</organism>
<accession>A0A2M7TTT3</accession>
<sequence>LTKDIPVIIPANGKTLYKENKHFKSGGPWYHNLVILGYDDGKSQFTVHDVGTQFGAYFRYSYTTLMDSIHDFPESKIKEEIDNGQKRVLVLLK</sequence>
<dbReference type="Gene3D" id="3.90.70.10">
    <property type="entry name" value="Cysteine proteinases"/>
    <property type="match status" value="1"/>
</dbReference>
<comment type="caution">
    <text evidence="1">The sequence shown here is derived from an EMBL/GenBank/DDBJ whole genome shotgun (WGS) entry which is preliminary data.</text>
</comment>
<evidence type="ECO:0008006" key="3">
    <source>
        <dbReference type="Google" id="ProtNLM"/>
    </source>
</evidence>
<reference evidence="2" key="1">
    <citation type="submission" date="2017-09" db="EMBL/GenBank/DDBJ databases">
        <title>Depth-based differentiation of microbial function through sediment-hosted aquifers and enrichment of novel symbionts in the deep terrestrial subsurface.</title>
        <authorList>
            <person name="Probst A.J."/>
            <person name="Ladd B."/>
            <person name="Jarett J.K."/>
            <person name="Geller-Mcgrath D.E."/>
            <person name="Sieber C.M.K."/>
            <person name="Emerson J.B."/>
            <person name="Anantharaman K."/>
            <person name="Thomas B.C."/>
            <person name="Malmstrom R."/>
            <person name="Stieglmeier M."/>
            <person name="Klingl A."/>
            <person name="Woyke T."/>
            <person name="Ryan C.M."/>
            <person name="Banfield J.F."/>
        </authorList>
    </citation>
    <scope>NUCLEOTIDE SEQUENCE [LARGE SCALE GENOMIC DNA]</scope>
</reference>
<proteinExistence type="predicted"/>
<dbReference type="AlphaFoldDB" id="A0A2M7TTT3"/>
<dbReference type="EMBL" id="PFNX01000048">
    <property type="protein sequence ID" value="PIZ59016.1"/>
    <property type="molecule type" value="Genomic_DNA"/>
</dbReference>
<feature type="non-terminal residue" evidence="1">
    <location>
        <position position="1"/>
    </location>
</feature>
<protein>
    <recommendedName>
        <fullName evidence="3">Peptidase C39-like domain-containing protein</fullName>
    </recommendedName>
</protein>